<sequence length="323" mass="35216">MGRSRRDPAPPPSWSVNPLPHPPRPEACGNWVRWGRSMEGKPLKVRTLPGPPHPASPQAHPGPLTVLSFSPGSGQLPTITPTTPISPHPSAGECRPWLGSGSLLPACSPSPPDSPRPSASLVVCGPQASAKSSSHHGSGGSSLQDIRNMWTTATLSQPKLNVQLPTVREDSELEEVSVSAKTLWLDEKAGHDAEGGWEASDGGEDKDRFKPEEPEELELGGDSSQGSRLEEDDSKTDNEKPSSVSSLDISRHTPHRAYWVEQQSRLPLPLTELMENEALEILTEALRSYQSEIGRGHTLTKQLQRYIEGLKRRRNRRLQVLAI</sequence>
<proteinExistence type="predicted"/>
<gene>
    <name evidence="1" type="primary">CATSPERZ</name>
</gene>
<name>A0AC11E5Y8_SHEEP</name>
<accession>A0AC11E5Y8</accession>
<reference evidence="1" key="3">
    <citation type="submission" date="2025-09" db="UniProtKB">
        <authorList>
            <consortium name="Ensembl"/>
        </authorList>
    </citation>
    <scope>IDENTIFICATION</scope>
</reference>
<protein>
    <submittedName>
        <fullName evidence="1">Uncharacterized protein</fullName>
    </submittedName>
</protein>
<reference evidence="1" key="1">
    <citation type="submission" date="2020-11" db="EMBL/GenBank/DDBJ databases">
        <authorList>
            <person name="Davenport K.M."/>
            <person name="Bickhart D.M."/>
            <person name="Smith T.P.L."/>
            <person name="Murdoch B.M."/>
            <person name="Rosen B.D."/>
        </authorList>
    </citation>
    <scope>NUCLEOTIDE SEQUENCE [LARGE SCALE GENOMIC DNA]</scope>
    <source>
        <strain evidence="1">OAR_USU_Benz2616</strain>
    </source>
</reference>
<dbReference type="Ensembl" id="ENSOART00020052509.1">
    <property type="protein sequence ID" value="ENSOARP00020054705.1"/>
    <property type="gene ID" value="ENSOARG00020008042.2"/>
</dbReference>
<evidence type="ECO:0000313" key="1">
    <source>
        <dbReference type="Ensembl" id="ENSOARP00020054705.1"/>
    </source>
</evidence>
<reference evidence="1" key="2">
    <citation type="submission" date="2025-08" db="UniProtKB">
        <authorList>
            <consortium name="Ensembl"/>
        </authorList>
    </citation>
    <scope>IDENTIFICATION</scope>
</reference>
<organism evidence="1">
    <name type="scientific">Ovis aries</name>
    <name type="common">Sheep</name>
    <dbReference type="NCBI Taxonomy" id="9940"/>
    <lineage>
        <taxon>Eukaryota</taxon>
        <taxon>Metazoa</taxon>
        <taxon>Chordata</taxon>
        <taxon>Craniata</taxon>
        <taxon>Vertebrata</taxon>
        <taxon>Euteleostomi</taxon>
        <taxon>Mammalia</taxon>
        <taxon>Eutheria</taxon>
        <taxon>Laurasiatheria</taxon>
        <taxon>Artiodactyla</taxon>
        <taxon>Ruminantia</taxon>
        <taxon>Pecora</taxon>
        <taxon>Bovidae</taxon>
        <taxon>Caprinae</taxon>
        <taxon>Ovis</taxon>
    </lineage>
</organism>